<dbReference type="GO" id="GO:0048046">
    <property type="term" value="C:apoplast"/>
    <property type="evidence" value="ECO:0007669"/>
    <property type="project" value="UniProtKB-SubCell"/>
</dbReference>
<evidence type="ECO:0000256" key="13">
    <source>
        <dbReference type="ARBA" id="ARBA00023277"/>
    </source>
</evidence>
<evidence type="ECO:0000259" key="17">
    <source>
        <dbReference type="Pfam" id="PF00082"/>
    </source>
</evidence>
<sequence>MILFVQVVCGGGCVLGLMAVVRLERRRRRGFVLVLPRCRWLFAWRSLGWRDRSGGLRVRRPCFVFLRPRARTRLRVSWWRLEIVFLRAAFAAAFTFSDGTARAYGRRGDNNGNSKSLLRGKALVVFVAVSSPAGAATFVAAVVARCVAAPPSSEGAKGSCGGLLVAAQREVEDDLECKKFPWWRRPLTMRFSTLQLVLLFFTTLLLCQTPALAIKKFSRIKQRNCTQHIHGILCYWKRMAAYTQIPYGREPDLVKTPSLQTLTLSFSDEGYGPVPSRWKGTCQDNVGVPCNRKLIGARYFNKAFIAYAAGLGIDLEGNATYNSGRDSEGHGSHTLSTAGGNFVEGVNVVGQGNGTAKGGSPRARVAAYKVCWPKIVGDGECFDADTLQAFDTAIHDGVDVISLSVGGDPGDYFNDGIAIGSFHAVKHGIVVVSSAGNDGPSPGTVSNVAPWILTVGASTIDRDFQAIVQLHNGKQLKGESLSNLPLPQNTSYPLITGAQAKSSNASVEEGLLCLPKSLDPKKAEGKIVVCLRGISARVDKGNQAALAGAAGMILANAEADGNGLAADLHPAPSMASFSSVGPNTVTPEIIKPDITAPGVNIIAAYSEAASPTESDFDNRRIPYITESGTSMSCPHVSGVAGLLKTLHPDWSPAAIRPNRAQDPGLVYDLNPTDYLDFLCSLGYNQSLIELVAGGLYECPESVSLLNFNYPSIAVPRLTHSITLTRKLKNVGKPGRYTARVTEPYGISVIVDPKVLVFDKIGDERSFTVTLEAKWPGAAKDYEFGHLIWADGKGHYARDAIFYSYTRHINGFAAMLEEEEAADIAKSSKETAHNTFMGFYVNGKEWRHTPQFHMEESQSFSDEGYGPVPSRWKGTCQNNTGGVGFPCNRKLIGARFFNKGYSAALGLNLVDNATYNSARDYEGHGSHTLSTAGGNFVEGASVFGLGNGTAKGGSPRARVAAYKVCWPPVNDSECFDADILQAFDMAIHDGVDVISVSLGGEPTDYFNDGIAIGSFHAVKHGIVVVCSAGNSGPRPGTVSNVAPWMITVGASTTDRDFQTIVQLHNGKQLKGVSMSKPLPQHKSYPLITGAQAKSSNASIEEGLLCLPKSLDRKKAEGKIVVCLRGITARLDKGNQAALAGAVGMILANDEADGNEVVADLHVLPASHINYKDGLALYAYIKSTKDPLGYIFPPSTKFNVKPAPFMAAFSSIGPNTVTPEILKPDITAPGVSIIAAYTGGASPTGFDFDHRRIPFLTESGTSMSCPHLASSRHSTLTGVLLRLARTRDNTVNPMQTGSSSEATPFDYGAGHIRPNRAQDPGLVYDLNANDYTGFLCSLGYNQTLIELFAGGPYECPESVSFLNFNYPSIAVPRLTHSITLTRKLKNVGKPGRYAARVIEPNGISVIVDPNVLVFDKIGDERSFTVTLEARSAGAAKDYEFGHLIWADGKGHYTLLNLNYTMQMALSSSSSAVTLPINMNTSSMKLNSNIDVLSRRPPCKSQASLRSSFLFPTTIRALPYKSLQRLKCRWKYSMFIGTKPMLKDGSLTVNGDQVLTGVPDNVCVTPLTDSSAFLGATATEYSSRHGYKALVSVSVQNVVDDTPSGGFSKILSELSGTFAVRESKQAGQTTFCFCLIHQTPGILDWFGWCTWDAFYHGVNPQGIKEGLKSLSDGGTPAKFLIIDDGWQDTTNDFQKGAEPFVEGFGGRLVTIKENHKFRRTETEAQNNAATGLKHFVSDFKKNFGLKYVYVWHALLGYWGGLVPDAKGTKMYNAKLTYPVQSPGNLANVRDLSMDCMEKYGIGAIDPARISQFYDDLHGYLVSQDVDGVKVDVQNILETIASGQGGRVSLTRHFQQELEKSIAANFKDNSIICCMGLSTDSIYHSKRSAITRASDDYWPKNPSTQTLHIAAVAFNSIFLGEVVVPDWDMKAYQRLLVQRSSNGWQEIWNLNKCTGVIGVFNCQGAGTWPLMEVAEDTDHHHHQEQVGADQISGTVSPADVEYLEEASGELWTGDCAVYSFNAGSLSRIPKEGSFDVVLETLQCQVFTISPVKVYHKKIEFAAIGLINMYNSGGAVESVGDAEADDDSGNGNGTGIHIKGKGAGCFGAYSTIIPKSCLINSEDAEFTFRDEDNLLTISIPPSTTASAAWDIHIRY</sequence>
<dbReference type="InterPro" id="IPR023828">
    <property type="entry name" value="Peptidase_S8_Ser-AS"/>
</dbReference>
<comment type="similarity">
    <text evidence="3">Belongs to the glycosyl hydrolases 36 family.</text>
</comment>
<evidence type="ECO:0000313" key="21">
    <source>
        <dbReference type="Proteomes" id="UP001141552"/>
    </source>
</evidence>
<dbReference type="SUPFAM" id="SSF51445">
    <property type="entry name" value="(Trans)glycosidases"/>
    <property type="match status" value="1"/>
</dbReference>
<comment type="function">
    <text evidence="1">Required for arbuscular mycorrhiza (AM) development during AM symbiosis with AM fungi (e.g. Glomeromycota intraradices).</text>
</comment>
<evidence type="ECO:0000256" key="15">
    <source>
        <dbReference type="PROSITE-ProRule" id="PRU01240"/>
    </source>
</evidence>
<dbReference type="Gene3D" id="3.20.20.70">
    <property type="entry name" value="Aldolase class I"/>
    <property type="match status" value="1"/>
</dbReference>
<feature type="transmembrane region" description="Helical" evidence="16">
    <location>
        <begin position="6"/>
        <end position="23"/>
    </location>
</feature>
<dbReference type="InterPro" id="IPR013785">
    <property type="entry name" value="Aldolase_TIM"/>
</dbReference>
<evidence type="ECO:0000256" key="16">
    <source>
        <dbReference type="SAM" id="Phobius"/>
    </source>
</evidence>
<keyword evidence="16" id="KW-1133">Transmembrane helix</keyword>
<dbReference type="Pfam" id="PF02225">
    <property type="entry name" value="PA"/>
    <property type="match status" value="2"/>
</dbReference>
<name>A0A9Q0FFS5_9ROSI</name>
<comment type="catalytic activity">
    <reaction evidence="14">
        <text>alpha-D-galactosyl-(1-&gt;3)-1D-myo-inositol + sucrose = raffinose + myo-inositol</text>
        <dbReference type="Rhea" id="RHEA:20161"/>
        <dbReference type="ChEBI" id="CHEBI:16634"/>
        <dbReference type="ChEBI" id="CHEBI:17268"/>
        <dbReference type="ChEBI" id="CHEBI:17505"/>
        <dbReference type="ChEBI" id="CHEBI:17992"/>
        <dbReference type="EC" id="2.4.1.82"/>
    </reaction>
</comment>
<dbReference type="InterPro" id="IPR003137">
    <property type="entry name" value="PA_domain"/>
</dbReference>
<protein>
    <recommendedName>
        <fullName evidence="5">galactinol--sucrose galactosyltransferase</fullName>
        <ecNumber evidence="5">2.4.1.82</ecNumber>
    </recommendedName>
</protein>
<dbReference type="OrthoDB" id="4664297at2759"/>
<dbReference type="CDD" id="cd02120">
    <property type="entry name" value="PA_subtilisin_like"/>
    <property type="match status" value="2"/>
</dbReference>
<evidence type="ECO:0000256" key="11">
    <source>
        <dbReference type="ARBA" id="ARBA00022825"/>
    </source>
</evidence>
<feature type="domain" description="Subtilisin-like protease fibronectin type-III" evidence="19">
    <location>
        <begin position="1361"/>
        <end position="1447"/>
    </location>
</feature>
<dbReference type="InterPro" id="IPR017853">
    <property type="entry name" value="GH"/>
</dbReference>
<dbReference type="GO" id="GO:0047274">
    <property type="term" value="F:galactinol-sucrose galactosyltransferase activity"/>
    <property type="evidence" value="ECO:0007669"/>
    <property type="project" value="UniProtKB-EC"/>
</dbReference>
<dbReference type="FunFam" id="3.50.30.30:FF:000005">
    <property type="entry name" value="subtilisin-like protease SBT1.5"/>
    <property type="match status" value="1"/>
</dbReference>
<evidence type="ECO:0000256" key="8">
    <source>
        <dbReference type="ARBA" id="ARBA00022670"/>
    </source>
</evidence>
<dbReference type="InterPro" id="IPR000209">
    <property type="entry name" value="Peptidase_S8/S53_dom"/>
</dbReference>
<keyword evidence="7" id="KW-0964">Secreted</keyword>
<dbReference type="PROSITE" id="PS51892">
    <property type="entry name" value="SUBTILASE"/>
    <property type="match status" value="2"/>
</dbReference>
<accession>A0A9Q0FFS5</accession>
<feature type="transmembrane region" description="Helical" evidence="16">
    <location>
        <begin position="122"/>
        <end position="144"/>
    </location>
</feature>
<evidence type="ECO:0000256" key="6">
    <source>
        <dbReference type="ARBA" id="ARBA00022523"/>
    </source>
</evidence>
<evidence type="ECO:0000256" key="9">
    <source>
        <dbReference type="ARBA" id="ARBA00022729"/>
    </source>
</evidence>
<dbReference type="Pfam" id="PF05691">
    <property type="entry name" value="Raffinose_syn"/>
    <property type="match status" value="2"/>
</dbReference>
<keyword evidence="16" id="KW-0812">Transmembrane</keyword>
<dbReference type="InterPro" id="IPR015500">
    <property type="entry name" value="Peptidase_S8_subtilisin-rel"/>
</dbReference>
<dbReference type="Proteomes" id="UP001141552">
    <property type="component" value="Unassembled WGS sequence"/>
</dbReference>
<dbReference type="SUPFAM" id="SSF52025">
    <property type="entry name" value="PA domain"/>
    <property type="match status" value="2"/>
</dbReference>
<evidence type="ECO:0000256" key="7">
    <source>
        <dbReference type="ARBA" id="ARBA00022525"/>
    </source>
</evidence>
<dbReference type="PROSITE" id="PS00138">
    <property type="entry name" value="SUBTILASE_SER"/>
    <property type="match status" value="1"/>
</dbReference>
<evidence type="ECO:0000256" key="14">
    <source>
        <dbReference type="ARBA" id="ARBA00049426"/>
    </source>
</evidence>
<dbReference type="EC" id="2.4.1.82" evidence="5"/>
<evidence type="ECO:0000256" key="4">
    <source>
        <dbReference type="ARBA" id="ARBA00011073"/>
    </source>
</evidence>
<evidence type="ECO:0000256" key="12">
    <source>
        <dbReference type="ARBA" id="ARBA00023180"/>
    </source>
</evidence>
<dbReference type="GO" id="GO:0006508">
    <property type="term" value="P:proteolysis"/>
    <property type="evidence" value="ECO:0007669"/>
    <property type="project" value="UniProtKB-KW"/>
</dbReference>
<keyword evidence="6" id="KW-0052">Apoplast</keyword>
<evidence type="ECO:0000256" key="5">
    <source>
        <dbReference type="ARBA" id="ARBA00012708"/>
    </source>
</evidence>
<keyword evidence="9" id="KW-0732">Signal</keyword>
<comment type="similarity">
    <text evidence="4 15">Belongs to the peptidase S8 family.</text>
</comment>
<comment type="subcellular location">
    <subcellularLocation>
        <location evidence="2">Secreted</location>
        <location evidence="2">Extracellular space</location>
        <location evidence="2">Apoplast</location>
    </subcellularLocation>
</comment>
<dbReference type="Pfam" id="PF17766">
    <property type="entry name" value="fn3_6"/>
    <property type="match status" value="2"/>
</dbReference>
<gene>
    <name evidence="20" type="ORF">Tsubulata_012117</name>
</gene>
<feature type="transmembrane region" description="Helical" evidence="16">
    <location>
        <begin position="194"/>
        <end position="214"/>
    </location>
</feature>
<evidence type="ECO:0000256" key="2">
    <source>
        <dbReference type="ARBA" id="ARBA00004271"/>
    </source>
</evidence>
<feature type="domain" description="PA" evidence="18">
    <location>
        <begin position="511"/>
        <end position="566"/>
    </location>
</feature>
<dbReference type="GO" id="GO:0004252">
    <property type="term" value="F:serine-type endopeptidase activity"/>
    <property type="evidence" value="ECO:0007669"/>
    <property type="project" value="InterPro"/>
</dbReference>
<feature type="domain" description="Peptidase S8/S53" evidence="17">
    <location>
        <begin position="320"/>
        <end position="656"/>
    </location>
</feature>
<evidence type="ECO:0000256" key="10">
    <source>
        <dbReference type="ARBA" id="ARBA00022801"/>
    </source>
</evidence>
<dbReference type="InterPro" id="IPR034197">
    <property type="entry name" value="Peptidases_S8_3"/>
</dbReference>
<dbReference type="FunFam" id="3.40.50.200:FF:000006">
    <property type="entry name" value="Subtilisin-like protease SBT1.5"/>
    <property type="match status" value="2"/>
</dbReference>
<dbReference type="GO" id="GO:0009610">
    <property type="term" value="P:response to symbiotic fungus"/>
    <property type="evidence" value="ECO:0007669"/>
    <property type="project" value="UniProtKB-ARBA"/>
</dbReference>
<dbReference type="SUPFAM" id="SSF52743">
    <property type="entry name" value="Subtilisin-like"/>
    <property type="match status" value="2"/>
</dbReference>
<feature type="domain" description="Subtilisin-like protease fibronectin type-III" evidence="19">
    <location>
        <begin position="706"/>
        <end position="797"/>
    </location>
</feature>
<dbReference type="Gene3D" id="2.60.40.2310">
    <property type="match status" value="2"/>
</dbReference>
<keyword evidence="16" id="KW-0472">Membrane</keyword>
<dbReference type="InterPro" id="IPR045051">
    <property type="entry name" value="SBT"/>
</dbReference>
<dbReference type="InterPro" id="IPR046450">
    <property type="entry name" value="PA_dom_sf"/>
</dbReference>
<keyword evidence="11" id="KW-0720">Serine protease</keyword>
<evidence type="ECO:0000313" key="20">
    <source>
        <dbReference type="EMBL" id="KAJ4829925.1"/>
    </source>
</evidence>
<dbReference type="InterPro" id="IPR008811">
    <property type="entry name" value="Glycosyl_hydrolases_36"/>
</dbReference>
<dbReference type="Gene3D" id="3.50.30.30">
    <property type="match status" value="1"/>
</dbReference>
<evidence type="ECO:0000259" key="18">
    <source>
        <dbReference type="Pfam" id="PF02225"/>
    </source>
</evidence>
<dbReference type="Pfam" id="PF00082">
    <property type="entry name" value="Peptidase_S8"/>
    <property type="match status" value="2"/>
</dbReference>
<feature type="domain" description="Peptidase S8/S53" evidence="17">
    <location>
        <begin position="911"/>
        <end position="1268"/>
    </location>
</feature>
<feature type="domain" description="PA" evidence="18">
    <location>
        <begin position="1102"/>
        <end position="1175"/>
    </location>
</feature>
<evidence type="ECO:0000259" key="19">
    <source>
        <dbReference type="Pfam" id="PF17766"/>
    </source>
</evidence>
<reference evidence="20" key="2">
    <citation type="journal article" date="2023" name="Plants (Basel)">
        <title>Annotation of the Turnera subulata (Passifloraceae) Draft Genome Reveals the S-Locus Evolved after the Divergence of Turneroideae from Passifloroideae in a Stepwise Manner.</title>
        <authorList>
            <person name="Henning P.M."/>
            <person name="Roalson E.H."/>
            <person name="Mir W."/>
            <person name="McCubbin A.G."/>
            <person name="Shore J.S."/>
        </authorList>
    </citation>
    <scope>NUCLEOTIDE SEQUENCE</scope>
    <source>
        <strain evidence="20">F60SS</strain>
    </source>
</reference>
<dbReference type="CDD" id="cd04852">
    <property type="entry name" value="Peptidases_S8_3"/>
    <property type="match status" value="2"/>
</dbReference>
<keyword evidence="8" id="KW-0645">Protease</keyword>
<dbReference type="EMBL" id="JAKUCV010005776">
    <property type="protein sequence ID" value="KAJ4829925.1"/>
    <property type="molecule type" value="Genomic_DNA"/>
</dbReference>
<dbReference type="InterPro" id="IPR041469">
    <property type="entry name" value="Subtilisin-like_FN3"/>
</dbReference>
<dbReference type="PANTHER" id="PTHR10795">
    <property type="entry name" value="PROPROTEIN CONVERTASE SUBTILISIN/KEXIN"/>
    <property type="match status" value="1"/>
</dbReference>
<dbReference type="InterPro" id="IPR036852">
    <property type="entry name" value="Peptidase_S8/S53_dom_sf"/>
</dbReference>
<feature type="transmembrane region" description="Helical" evidence="16">
    <location>
        <begin position="77"/>
        <end position="96"/>
    </location>
</feature>
<keyword evidence="12" id="KW-0325">Glycoprotein</keyword>
<keyword evidence="13" id="KW-0119">Carbohydrate metabolism</keyword>
<organism evidence="20 21">
    <name type="scientific">Turnera subulata</name>
    <dbReference type="NCBI Taxonomy" id="218843"/>
    <lineage>
        <taxon>Eukaryota</taxon>
        <taxon>Viridiplantae</taxon>
        <taxon>Streptophyta</taxon>
        <taxon>Embryophyta</taxon>
        <taxon>Tracheophyta</taxon>
        <taxon>Spermatophyta</taxon>
        <taxon>Magnoliopsida</taxon>
        <taxon>eudicotyledons</taxon>
        <taxon>Gunneridae</taxon>
        <taxon>Pentapetalae</taxon>
        <taxon>rosids</taxon>
        <taxon>fabids</taxon>
        <taxon>Malpighiales</taxon>
        <taxon>Passifloraceae</taxon>
        <taxon>Turnera</taxon>
    </lineage>
</organism>
<keyword evidence="21" id="KW-1185">Reference proteome</keyword>
<comment type="caution">
    <text evidence="20">The sequence shown here is derived from an EMBL/GenBank/DDBJ whole genome shotgun (WGS) entry which is preliminary data.</text>
</comment>
<keyword evidence="10" id="KW-0378">Hydrolase</keyword>
<evidence type="ECO:0000256" key="3">
    <source>
        <dbReference type="ARBA" id="ARBA00007240"/>
    </source>
</evidence>
<evidence type="ECO:0000256" key="1">
    <source>
        <dbReference type="ARBA" id="ARBA00002076"/>
    </source>
</evidence>
<dbReference type="GO" id="GO:0009609">
    <property type="term" value="P:response to symbiotic bacterium"/>
    <property type="evidence" value="ECO:0007669"/>
    <property type="project" value="UniProtKB-ARBA"/>
</dbReference>
<dbReference type="Gene3D" id="3.40.50.200">
    <property type="entry name" value="Peptidase S8/S53 domain"/>
    <property type="match status" value="3"/>
</dbReference>
<proteinExistence type="inferred from homology"/>
<dbReference type="PRINTS" id="PR00723">
    <property type="entry name" value="SUBTILISIN"/>
</dbReference>
<reference evidence="20" key="1">
    <citation type="submission" date="2022-02" db="EMBL/GenBank/DDBJ databases">
        <authorList>
            <person name="Henning P.M."/>
            <person name="McCubbin A.G."/>
            <person name="Shore J.S."/>
        </authorList>
    </citation>
    <scope>NUCLEOTIDE SEQUENCE</scope>
    <source>
        <strain evidence="20">F60SS</strain>
        <tissue evidence="20">Leaves</tissue>
    </source>
</reference>
<comment type="caution">
    <text evidence="15">Lacks conserved residue(s) required for the propagation of feature annotation.</text>
</comment>